<name>A0A0B7AUU6_9EUPU</name>
<protein>
    <submittedName>
        <fullName evidence="1">Uncharacterized protein</fullName>
    </submittedName>
</protein>
<reference evidence="1" key="1">
    <citation type="submission" date="2014-12" db="EMBL/GenBank/DDBJ databases">
        <title>Insight into the proteome of Arion vulgaris.</title>
        <authorList>
            <person name="Aradska J."/>
            <person name="Bulat T."/>
            <person name="Smidak R."/>
            <person name="Sarate P."/>
            <person name="Gangsoo J."/>
            <person name="Sialana F."/>
            <person name="Bilban M."/>
            <person name="Lubec G."/>
        </authorList>
    </citation>
    <scope>NUCLEOTIDE SEQUENCE</scope>
    <source>
        <tissue evidence="1">Skin</tissue>
    </source>
</reference>
<accession>A0A0B7AUU6</accession>
<evidence type="ECO:0000313" key="1">
    <source>
        <dbReference type="EMBL" id="CEK83791.1"/>
    </source>
</evidence>
<dbReference type="AlphaFoldDB" id="A0A0B7AUU6"/>
<gene>
    <name evidence="1" type="primary">ORF139024</name>
</gene>
<feature type="non-terminal residue" evidence="1">
    <location>
        <position position="1"/>
    </location>
</feature>
<sequence length="50" mass="5813">VPLVKEKYSPNNKFPNIPRGIETYFKSFVIWLHNSRAMKVSYDILAVSVD</sequence>
<proteinExistence type="predicted"/>
<dbReference type="EMBL" id="HACG01036926">
    <property type="protein sequence ID" value="CEK83791.1"/>
    <property type="molecule type" value="Transcribed_RNA"/>
</dbReference>
<organism evidence="1">
    <name type="scientific">Arion vulgaris</name>
    <dbReference type="NCBI Taxonomy" id="1028688"/>
    <lineage>
        <taxon>Eukaryota</taxon>
        <taxon>Metazoa</taxon>
        <taxon>Spiralia</taxon>
        <taxon>Lophotrochozoa</taxon>
        <taxon>Mollusca</taxon>
        <taxon>Gastropoda</taxon>
        <taxon>Heterobranchia</taxon>
        <taxon>Euthyneura</taxon>
        <taxon>Panpulmonata</taxon>
        <taxon>Eupulmonata</taxon>
        <taxon>Stylommatophora</taxon>
        <taxon>Helicina</taxon>
        <taxon>Arionoidea</taxon>
        <taxon>Arionidae</taxon>
        <taxon>Arion</taxon>
    </lineage>
</organism>